<reference evidence="6 7" key="1">
    <citation type="submission" date="2020-08" db="EMBL/GenBank/DDBJ databases">
        <title>Genome public.</title>
        <authorList>
            <person name="Liu C."/>
            <person name="Sun Q."/>
        </authorList>
    </citation>
    <scope>NUCLEOTIDE SEQUENCE [LARGE SCALE GENOMIC DNA]</scope>
    <source>
        <strain evidence="6 7">NSJ-43</strain>
    </source>
</reference>
<gene>
    <name evidence="6" type="ORF">H8S01_01970</name>
</gene>
<name>A0ABR7FYX5_9FIRM</name>
<accession>A0ABR7FYX5</accession>
<evidence type="ECO:0000256" key="5">
    <source>
        <dbReference type="SAM" id="Phobius"/>
    </source>
</evidence>
<protein>
    <submittedName>
        <fullName evidence="6">LrgB family protein</fullName>
    </submittedName>
</protein>
<proteinExistence type="predicted"/>
<feature type="transmembrane region" description="Helical" evidence="5">
    <location>
        <begin position="65"/>
        <end position="82"/>
    </location>
</feature>
<feature type="transmembrane region" description="Helical" evidence="5">
    <location>
        <begin position="206"/>
        <end position="226"/>
    </location>
</feature>
<evidence type="ECO:0000256" key="2">
    <source>
        <dbReference type="ARBA" id="ARBA00022692"/>
    </source>
</evidence>
<evidence type="ECO:0000313" key="7">
    <source>
        <dbReference type="Proteomes" id="UP000628463"/>
    </source>
</evidence>
<comment type="subcellular location">
    <subcellularLocation>
        <location evidence="1">Membrane</location>
        <topology evidence="1">Multi-pass membrane protein</topology>
    </subcellularLocation>
</comment>
<feature type="transmembrane region" description="Helical" evidence="5">
    <location>
        <begin position="144"/>
        <end position="166"/>
    </location>
</feature>
<keyword evidence="4 5" id="KW-0472">Membrane</keyword>
<dbReference type="PANTHER" id="PTHR30249">
    <property type="entry name" value="PUTATIVE SEROTONIN TRANSPORTER"/>
    <property type="match status" value="1"/>
</dbReference>
<keyword evidence="2 5" id="KW-0812">Transmembrane</keyword>
<dbReference type="PANTHER" id="PTHR30249:SF0">
    <property type="entry name" value="PLASTIDAL GLYCOLATE_GLYCERATE TRANSLOCATOR 1, CHLOROPLASTIC"/>
    <property type="match status" value="1"/>
</dbReference>
<evidence type="ECO:0000313" key="6">
    <source>
        <dbReference type="EMBL" id="MBC5679731.1"/>
    </source>
</evidence>
<organism evidence="6 7">
    <name type="scientific">Lachnospira hominis</name>
    <name type="common">ex Liu et al. 2021</name>
    <dbReference type="NCBI Taxonomy" id="2763051"/>
    <lineage>
        <taxon>Bacteria</taxon>
        <taxon>Bacillati</taxon>
        <taxon>Bacillota</taxon>
        <taxon>Clostridia</taxon>
        <taxon>Lachnospirales</taxon>
        <taxon>Lachnospiraceae</taxon>
        <taxon>Lachnospira</taxon>
    </lineage>
</organism>
<evidence type="ECO:0000256" key="4">
    <source>
        <dbReference type="ARBA" id="ARBA00023136"/>
    </source>
</evidence>
<dbReference type="Proteomes" id="UP000628463">
    <property type="component" value="Unassembled WGS sequence"/>
</dbReference>
<feature type="transmembrane region" description="Helical" evidence="5">
    <location>
        <begin position="94"/>
        <end position="114"/>
    </location>
</feature>
<keyword evidence="3 5" id="KW-1133">Transmembrane helix</keyword>
<feature type="transmembrane region" description="Helical" evidence="5">
    <location>
        <begin position="6"/>
        <end position="26"/>
    </location>
</feature>
<comment type="caution">
    <text evidence="6">The sequence shown here is derived from an EMBL/GenBank/DDBJ whole genome shotgun (WGS) entry which is preliminary data.</text>
</comment>
<feature type="transmembrane region" description="Helical" evidence="5">
    <location>
        <begin position="33"/>
        <end position="53"/>
    </location>
</feature>
<dbReference type="EMBL" id="JACOPD010000001">
    <property type="protein sequence ID" value="MBC5679731.1"/>
    <property type="molecule type" value="Genomic_DNA"/>
</dbReference>
<sequence>MNEFFINSAFAGVTISLVSYMLGMYLKKRFKLGIFNPLLIAIAVTMVILFALNVDYDTYNTGAKYLSWLLTPSTVCLAIPLYEQISLLKKNFAAVAAGIVAGVLASLLSIFIMAKLFGLGHTEYVTLLPKSITTAIGMGVSEELGGYVTITVAVIVITGVLGNIFAELICKIFRINEPIAKGIAIGSASHAIGTAKAMEMGEIEGAMSSLSIAVAGILTVFGATLFSNFM</sequence>
<dbReference type="Pfam" id="PF04172">
    <property type="entry name" value="LrgB"/>
    <property type="match status" value="1"/>
</dbReference>
<evidence type="ECO:0000256" key="3">
    <source>
        <dbReference type="ARBA" id="ARBA00022989"/>
    </source>
</evidence>
<dbReference type="RefSeq" id="WP_186836068.1">
    <property type="nucleotide sequence ID" value="NZ_JACOPD010000001.1"/>
</dbReference>
<keyword evidence="7" id="KW-1185">Reference proteome</keyword>
<evidence type="ECO:0000256" key="1">
    <source>
        <dbReference type="ARBA" id="ARBA00004141"/>
    </source>
</evidence>
<dbReference type="InterPro" id="IPR007300">
    <property type="entry name" value="CidB/LrgB"/>
</dbReference>